<gene>
    <name evidence="6" type="primary">rplP</name>
    <name evidence="9" type="ORF">A3D72_03480</name>
</gene>
<dbReference type="InterPro" id="IPR036920">
    <property type="entry name" value="Ribosomal_uL16_sf"/>
</dbReference>
<dbReference type="GO" id="GO:0019843">
    <property type="term" value="F:rRNA binding"/>
    <property type="evidence" value="ECO:0007669"/>
    <property type="project" value="UniProtKB-UniRule"/>
</dbReference>
<dbReference type="HAMAP" id="MF_01342">
    <property type="entry name" value="Ribosomal_uL16"/>
    <property type="match status" value="1"/>
</dbReference>
<dbReference type="GO" id="GO:1990904">
    <property type="term" value="C:ribonucleoprotein complex"/>
    <property type="evidence" value="ECO:0007669"/>
    <property type="project" value="UniProtKB-KW"/>
</dbReference>
<dbReference type="EMBL" id="MGDZ01000004">
    <property type="protein sequence ID" value="OGL74214.1"/>
    <property type="molecule type" value="Genomic_DNA"/>
</dbReference>
<comment type="caution">
    <text evidence="9">The sequence shown here is derived from an EMBL/GenBank/DDBJ whole genome shotgun (WGS) entry which is preliminary data.</text>
</comment>
<dbReference type="PANTHER" id="PTHR12220">
    <property type="entry name" value="50S/60S RIBOSOMAL PROTEIN L16"/>
    <property type="match status" value="1"/>
</dbReference>
<dbReference type="AlphaFoldDB" id="A0A1F7U913"/>
<dbReference type="PRINTS" id="PR00060">
    <property type="entry name" value="RIBOSOMALL16"/>
</dbReference>
<evidence type="ECO:0000256" key="8">
    <source>
        <dbReference type="RuleBase" id="RU004414"/>
    </source>
</evidence>
<keyword evidence="4 6" id="KW-0687">Ribonucleoprotein</keyword>
<dbReference type="FunFam" id="3.90.1170.10:FF:000001">
    <property type="entry name" value="50S ribosomal protein L16"/>
    <property type="match status" value="1"/>
</dbReference>
<name>A0A1F7U913_9BACT</name>
<dbReference type="GO" id="GO:0005840">
    <property type="term" value="C:ribosome"/>
    <property type="evidence" value="ECO:0007669"/>
    <property type="project" value="UniProtKB-KW"/>
</dbReference>
<dbReference type="InterPro" id="IPR047873">
    <property type="entry name" value="Ribosomal_uL16"/>
</dbReference>
<dbReference type="PANTHER" id="PTHR12220:SF13">
    <property type="entry name" value="LARGE RIBOSOMAL SUBUNIT PROTEIN UL16M"/>
    <property type="match status" value="1"/>
</dbReference>
<evidence type="ECO:0000313" key="9">
    <source>
        <dbReference type="EMBL" id="OGL74214.1"/>
    </source>
</evidence>
<dbReference type="Proteomes" id="UP000176303">
    <property type="component" value="Unassembled WGS sequence"/>
</dbReference>
<dbReference type="PROSITE" id="PS00586">
    <property type="entry name" value="RIBOSOMAL_L16_1"/>
    <property type="match status" value="1"/>
</dbReference>
<keyword evidence="6 8" id="KW-0694">RNA-binding</keyword>
<dbReference type="InterPro" id="IPR020798">
    <property type="entry name" value="Ribosomal_uL16_CS"/>
</dbReference>
<evidence type="ECO:0000256" key="1">
    <source>
        <dbReference type="ARBA" id="ARBA00008931"/>
    </source>
</evidence>
<comment type="subunit">
    <text evidence="6 8">Part of the 50S ribosomal subunit.</text>
</comment>
<evidence type="ECO:0000256" key="3">
    <source>
        <dbReference type="ARBA" id="ARBA00022980"/>
    </source>
</evidence>
<evidence type="ECO:0000256" key="4">
    <source>
        <dbReference type="ARBA" id="ARBA00023274"/>
    </source>
</evidence>
<accession>A0A1F7U913</accession>
<evidence type="ECO:0000256" key="5">
    <source>
        <dbReference type="ARBA" id="ARBA00035198"/>
    </source>
</evidence>
<comment type="similarity">
    <text evidence="1 6 7">Belongs to the universal ribosomal protein uL16 family.</text>
</comment>
<comment type="function">
    <text evidence="6 8">Binds 23S rRNA and is also seen to make contacts with the A and possibly P site tRNAs.</text>
</comment>
<dbReference type="Gene3D" id="3.90.1170.10">
    <property type="entry name" value="Ribosomal protein L10e/L16"/>
    <property type="match status" value="1"/>
</dbReference>
<reference evidence="9 10" key="1">
    <citation type="journal article" date="2016" name="Nat. Commun.">
        <title>Thousands of microbial genomes shed light on interconnected biogeochemical processes in an aquifer system.</title>
        <authorList>
            <person name="Anantharaman K."/>
            <person name="Brown C.T."/>
            <person name="Hug L.A."/>
            <person name="Sharon I."/>
            <person name="Castelle C.J."/>
            <person name="Probst A.J."/>
            <person name="Thomas B.C."/>
            <person name="Singh A."/>
            <person name="Wilkins M.J."/>
            <person name="Karaoz U."/>
            <person name="Brodie E.L."/>
            <person name="Williams K.H."/>
            <person name="Hubbard S.S."/>
            <person name="Banfield J.F."/>
        </authorList>
    </citation>
    <scope>NUCLEOTIDE SEQUENCE [LARGE SCALE GENOMIC DNA]</scope>
</reference>
<organism evidence="9 10">
    <name type="scientific">Candidatus Uhrbacteria bacterium RIFCSPHIGHO2_02_FULL_57_19</name>
    <dbReference type="NCBI Taxonomy" id="1802391"/>
    <lineage>
        <taxon>Bacteria</taxon>
        <taxon>Candidatus Uhriibacteriota</taxon>
    </lineage>
</organism>
<dbReference type="STRING" id="1802391.A3D72_03480"/>
<dbReference type="SUPFAM" id="SSF54686">
    <property type="entry name" value="Ribosomal protein L16p/L10e"/>
    <property type="match status" value="1"/>
</dbReference>
<dbReference type="NCBIfam" id="TIGR01164">
    <property type="entry name" value="rplP_bact"/>
    <property type="match status" value="1"/>
</dbReference>
<proteinExistence type="inferred from homology"/>
<evidence type="ECO:0000256" key="2">
    <source>
        <dbReference type="ARBA" id="ARBA00022555"/>
    </source>
</evidence>
<sequence length="138" mass="15243">MFIPKKVKYRKLHKGRSRGEHAATRKISLAFGSRGLKTLEFGWITSRQLEAARRAMTRSIKRGGKVWIRVFPDKSVTIKGSEVPMGGGKGAVDHYVAVVRPGTVILEIDGTTDEVADEALRLAAYKLPVRTRIIGKNG</sequence>
<evidence type="ECO:0000256" key="7">
    <source>
        <dbReference type="RuleBase" id="RU004413"/>
    </source>
</evidence>
<keyword evidence="2 6" id="KW-0820">tRNA-binding</keyword>
<dbReference type="CDD" id="cd01433">
    <property type="entry name" value="Ribosomal_L16_L10e"/>
    <property type="match status" value="1"/>
</dbReference>
<dbReference type="GO" id="GO:0000049">
    <property type="term" value="F:tRNA binding"/>
    <property type="evidence" value="ECO:0007669"/>
    <property type="project" value="UniProtKB-KW"/>
</dbReference>
<dbReference type="GO" id="GO:0003735">
    <property type="term" value="F:structural constituent of ribosome"/>
    <property type="evidence" value="ECO:0007669"/>
    <property type="project" value="InterPro"/>
</dbReference>
<dbReference type="Pfam" id="PF00252">
    <property type="entry name" value="Ribosomal_L16"/>
    <property type="match status" value="1"/>
</dbReference>
<evidence type="ECO:0000256" key="6">
    <source>
        <dbReference type="HAMAP-Rule" id="MF_01342"/>
    </source>
</evidence>
<protein>
    <recommendedName>
        <fullName evidence="5 6">Large ribosomal subunit protein uL16</fullName>
    </recommendedName>
</protein>
<keyword evidence="6 8" id="KW-0699">rRNA-binding</keyword>
<dbReference type="InterPro" id="IPR000114">
    <property type="entry name" value="Ribosomal_uL16_bact-type"/>
</dbReference>
<evidence type="ECO:0000313" key="10">
    <source>
        <dbReference type="Proteomes" id="UP000176303"/>
    </source>
</evidence>
<dbReference type="InterPro" id="IPR016180">
    <property type="entry name" value="Ribosomal_uL16_dom"/>
</dbReference>
<dbReference type="GO" id="GO:0006412">
    <property type="term" value="P:translation"/>
    <property type="evidence" value="ECO:0007669"/>
    <property type="project" value="UniProtKB-UniRule"/>
</dbReference>
<keyword evidence="3 6" id="KW-0689">Ribosomal protein</keyword>